<evidence type="ECO:0000313" key="4">
    <source>
        <dbReference type="WBParaSite" id="NBR_0001781301-mRNA-1"/>
    </source>
</evidence>
<feature type="compositionally biased region" description="Polar residues" evidence="1">
    <location>
        <begin position="1"/>
        <end position="14"/>
    </location>
</feature>
<name>A0A0N4YL56_NIPBR</name>
<evidence type="ECO:0000313" key="3">
    <source>
        <dbReference type="Proteomes" id="UP000271162"/>
    </source>
</evidence>
<accession>A0A0N4YL56</accession>
<proteinExistence type="predicted"/>
<evidence type="ECO:0000313" key="2">
    <source>
        <dbReference type="EMBL" id="VDL81534.1"/>
    </source>
</evidence>
<sequence>MSSRAHLQTLSDLRSTSRDIRVKRQTEQEEETTMLEEEMRQKLCHIENLLKDQSLRTEGEMIPAKDNKKKIILDNTEYLEGALSEDPIEDSAGEEDRKKDTKRSRNC</sequence>
<protein>
    <submittedName>
        <fullName evidence="4">Phosphatase and actin regulator</fullName>
    </submittedName>
</protein>
<keyword evidence="3" id="KW-1185">Reference proteome</keyword>
<feature type="region of interest" description="Disordered" evidence="1">
    <location>
        <begin position="80"/>
        <end position="107"/>
    </location>
</feature>
<gene>
    <name evidence="2" type="ORF">NBR_LOCUS17814</name>
</gene>
<dbReference type="WBParaSite" id="NBR_0001781301-mRNA-1">
    <property type="protein sequence ID" value="NBR_0001781301-mRNA-1"/>
    <property type="gene ID" value="NBR_0001781301"/>
</dbReference>
<feature type="compositionally biased region" description="Basic and acidic residues" evidence="1">
    <location>
        <begin position="15"/>
        <end position="27"/>
    </location>
</feature>
<dbReference type="EMBL" id="UYSL01022987">
    <property type="protein sequence ID" value="VDL81534.1"/>
    <property type="molecule type" value="Genomic_DNA"/>
</dbReference>
<reference evidence="2 3" key="2">
    <citation type="submission" date="2018-11" db="EMBL/GenBank/DDBJ databases">
        <authorList>
            <consortium name="Pathogen Informatics"/>
        </authorList>
    </citation>
    <scope>NUCLEOTIDE SEQUENCE [LARGE SCALE GENOMIC DNA]</scope>
</reference>
<reference evidence="4" key="1">
    <citation type="submission" date="2017-02" db="UniProtKB">
        <authorList>
            <consortium name="WormBaseParasite"/>
        </authorList>
    </citation>
    <scope>IDENTIFICATION</scope>
</reference>
<evidence type="ECO:0000256" key="1">
    <source>
        <dbReference type="SAM" id="MobiDB-lite"/>
    </source>
</evidence>
<dbReference type="Proteomes" id="UP000271162">
    <property type="component" value="Unassembled WGS sequence"/>
</dbReference>
<organism evidence="4">
    <name type="scientific">Nippostrongylus brasiliensis</name>
    <name type="common">Rat hookworm</name>
    <dbReference type="NCBI Taxonomy" id="27835"/>
    <lineage>
        <taxon>Eukaryota</taxon>
        <taxon>Metazoa</taxon>
        <taxon>Ecdysozoa</taxon>
        <taxon>Nematoda</taxon>
        <taxon>Chromadorea</taxon>
        <taxon>Rhabditida</taxon>
        <taxon>Rhabditina</taxon>
        <taxon>Rhabditomorpha</taxon>
        <taxon>Strongyloidea</taxon>
        <taxon>Heligmosomidae</taxon>
        <taxon>Nippostrongylus</taxon>
    </lineage>
</organism>
<dbReference type="AlphaFoldDB" id="A0A0N4YL56"/>
<feature type="region of interest" description="Disordered" evidence="1">
    <location>
        <begin position="1"/>
        <end position="34"/>
    </location>
</feature>